<dbReference type="AlphaFoldDB" id="A0A0B7A3K4"/>
<sequence length="421" mass="46471">YHQHQLALHQNVVQASVHPTHGVCYGDNTNHPQSPQHYNPPLVHPTSLNLAQYNDRQINLVAHVHNPPTQSLLSNQQSKLPFHLDTSGYQIHKHNEQQCYHGNEPTEHPHNQKQSPTGRQGQDNAATPTIADSQFSNRAISLPSVNFHPQPDLASAAHSRQFKSSPSSPTKPLRHLNKDSSIANKSQSIINGADRPDSQASQSSTTDSEDSGFRSSHCAAHHNARLSKQGNPLLKPLRRTKNNKTKNKPYKPDSPNTDASQANGATPLITLNPQNLQTNMDNSNVIQNTSMMDLEMAHRPPRFIQQSSNIRSMSSNDRVPMSSSSTAQGGGTTVTFHDGSPIHTHQHSPARENWPSQSHNEQETAINQNIDLNDISTHLSWKYLQDFSASNNAYTPAPNGGMVIQACHQGIRSGQMHQSNQ</sequence>
<accession>A0A0B7A3K4</accession>
<reference evidence="2" key="1">
    <citation type="submission" date="2014-12" db="EMBL/GenBank/DDBJ databases">
        <title>Insight into the proteome of Arion vulgaris.</title>
        <authorList>
            <person name="Aradska J."/>
            <person name="Bulat T."/>
            <person name="Smidak R."/>
            <person name="Sarate P."/>
            <person name="Gangsoo J."/>
            <person name="Sialana F."/>
            <person name="Bilban M."/>
            <person name="Lubec G."/>
        </authorList>
    </citation>
    <scope>NUCLEOTIDE SEQUENCE</scope>
    <source>
        <tissue evidence="2">Skin</tissue>
    </source>
</reference>
<feature type="compositionally biased region" description="Polar residues" evidence="1">
    <location>
        <begin position="179"/>
        <end position="190"/>
    </location>
</feature>
<feature type="non-terminal residue" evidence="2">
    <location>
        <position position="421"/>
    </location>
</feature>
<feature type="region of interest" description="Disordered" evidence="1">
    <location>
        <begin position="99"/>
        <end position="127"/>
    </location>
</feature>
<name>A0A0B7A3K4_9EUPU</name>
<feature type="non-terminal residue" evidence="2">
    <location>
        <position position="1"/>
    </location>
</feature>
<feature type="region of interest" description="Disordered" evidence="1">
    <location>
        <begin position="143"/>
        <end position="266"/>
    </location>
</feature>
<evidence type="ECO:0000313" key="2">
    <source>
        <dbReference type="EMBL" id="CEK74646.1"/>
    </source>
</evidence>
<feature type="compositionally biased region" description="Basic residues" evidence="1">
    <location>
        <begin position="236"/>
        <end position="249"/>
    </location>
</feature>
<feature type="compositionally biased region" description="Polar residues" evidence="1">
    <location>
        <begin position="254"/>
        <end position="266"/>
    </location>
</feature>
<feature type="region of interest" description="Disordered" evidence="1">
    <location>
        <begin position="312"/>
        <end position="361"/>
    </location>
</feature>
<organism evidence="2">
    <name type="scientific">Arion vulgaris</name>
    <dbReference type="NCBI Taxonomy" id="1028688"/>
    <lineage>
        <taxon>Eukaryota</taxon>
        <taxon>Metazoa</taxon>
        <taxon>Spiralia</taxon>
        <taxon>Lophotrochozoa</taxon>
        <taxon>Mollusca</taxon>
        <taxon>Gastropoda</taxon>
        <taxon>Heterobranchia</taxon>
        <taxon>Euthyneura</taxon>
        <taxon>Panpulmonata</taxon>
        <taxon>Eupulmonata</taxon>
        <taxon>Stylommatophora</taxon>
        <taxon>Helicina</taxon>
        <taxon>Arionoidea</taxon>
        <taxon>Arionidae</taxon>
        <taxon>Arion</taxon>
    </lineage>
</organism>
<feature type="compositionally biased region" description="Polar residues" evidence="1">
    <location>
        <begin position="112"/>
        <end position="127"/>
    </location>
</feature>
<dbReference type="EMBL" id="HACG01027781">
    <property type="protein sequence ID" value="CEK74646.1"/>
    <property type="molecule type" value="Transcribed_RNA"/>
</dbReference>
<proteinExistence type="predicted"/>
<protein>
    <submittedName>
        <fullName evidence="2">Uncharacterized protein</fullName>
    </submittedName>
</protein>
<evidence type="ECO:0000256" key="1">
    <source>
        <dbReference type="SAM" id="MobiDB-lite"/>
    </source>
</evidence>
<gene>
    <name evidence="2" type="primary">ORF91982</name>
</gene>